<dbReference type="Gene3D" id="3.30.450.20">
    <property type="entry name" value="PAS domain"/>
    <property type="match status" value="1"/>
</dbReference>
<dbReference type="HOGENOM" id="CLU_491689_0_0_6"/>
<dbReference type="InterPro" id="IPR035965">
    <property type="entry name" value="PAS-like_dom_sf"/>
</dbReference>
<dbReference type="Pfam" id="PF00989">
    <property type="entry name" value="PAS"/>
    <property type="match status" value="1"/>
</dbReference>
<feature type="transmembrane region" description="Helical" evidence="1">
    <location>
        <begin position="47"/>
        <end position="64"/>
    </location>
</feature>
<gene>
    <name evidence="4" type="ordered locus">TERTU_0487</name>
</gene>
<dbReference type="SUPFAM" id="SSF55785">
    <property type="entry name" value="PYP-like sensor domain (PAS domain)"/>
    <property type="match status" value="1"/>
</dbReference>
<dbReference type="InterPro" id="IPR029787">
    <property type="entry name" value="Nucleotide_cyclase"/>
</dbReference>
<evidence type="ECO:0000313" key="5">
    <source>
        <dbReference type="Proteomes" id="UP000009080"/>
    </source>
</evidence>
<evidence type="ECO:0000259" key="3">
    <source>
        <dbReference type="PROSITE" id="PS50887"/>
    </source>
</evidence>
<dbReference type="KEGG" id="ttu:TERTU_0487"/>
<dbReference type="InterPro" id="IPR000014">
    <property type="entry name" value="PAS"/>
</dbReference>
<dbReference type="CDD" id="cd01949">
    <property type="entry name" value="GGDEF"/>
    <property type="match status" value="1"/>
</dbReference>
<dbReference type="InterPro" id="IPR013767">
    <property type="entry name" value="PAS_fold"/>
</dbReference>
<dbReference type="STRING" id="377629.TERTU_0487"/>
<keyword evidence="1" id="KW-1133">Transmembrane helix</keyword>
<evidence type="ECO:0000256" key="1">
    <source>
        <dbReference type="SAM" id="Phobius"/>
    </source>
</evidence>
<keyword evidence="1" id="KW-0812">Transmembrane</keyword>
<feature type="transmembrane region" description="Helical" evidence="1">
    <location>
        <begin position="189"/>
        <end position="209"/>
    </location>
</feature>
<keyword evidence="1" id="KW-0472">Membrane</keyword>
<dbReference type="PANTHER" id="PTHR44757">
    <property type="entry name" value="DIGUANYLATE CYCLASE DGCP"/>
    <property type="match status" value="1"/>
</dbReference>
<evidence type="ECO:0000259" key="2">
    <source>
        <dbReference type="PROSITE" id="PS50112"/>
    </source>
</evidence>
<dbReference type="PROSITE" id="PS50112">
    <property type="entry name" value="PAS"/>
    <property type="match status" value="1"/>
</dbReference>
<dbReference type="Gene3D" id="3.30.70.270">
    <property type="match status" value="1"/>
</dbReference>
<dbReference type="SMART" id="SM00267">
    <property type="entry name" value="GGDEF"/>
    <property type="match status" value="1"/>
</dbReference>
<proteinExistence type="predicted"/>
<keyword evidence="5" id="KW-1185">Reference proteome</keyword>
<dbReference type="EMBL" id="CP001614">
    <property type="protein sequence ID" value="ACR11804.1"/>
    <property type="molecule type" value="Genomic_DNA"/>
</dbReference>
<dbReference type="Proteomes" id="UP000009080">
    <property type="component" value="Chromosome"/>
</dbReference>
<sequence length="554" mass="61296">MGWLANIDILRNFAFFAFYPAMPLVNAVGMMVLAIAVGALRRGLSQIIWLSAITSLLLSIGNFTELFGDTSLGLHHLFITHSESHSSISSAVGFALAAITLPLSQQPAFTQRKTFIGLLLLNALLPLSALLAYTSNAYAAARASLFDGYSLPEALSHLLLVVGIGLTTPNRLHASLFADHPDAAALRKYALALLMVVLAATLLTTHLSIQLRFGSVLVFALYAATLLLSLVAFLAVTYSRATPPARSAADLDGAHAHQEQLLAFVEESGDGILMVDNTGTIRYANSTCSKMFGYPQDEFVGMRLNELIPKRFRAKHLEHFAHFFAAHPAEKKYVKRGRLTGISKEGIEKALAISLFRREENSLVIATLRELNGLERDIAERMKHIQHDLVTGVPDRQEFGRFCQNHWDQVVRKSERHFCIFVIDLDGLRLINSKYGREFGNAVLQNVAANIKSRQRGGDRLFRYTSDEFIMICSDITPDACELLAERIRTSIKVVPTRLGDNNIYITASVGFTHCDQLPANLMDTVAHITNVLHKQQPDYKDQVVPVAQLPEFK</sequence>
<organism evidence="4 5">
    <name type="scientific">Teredinibacter turnerae (strain ATCC 39867 / T7901)</name>
    <dbReference type="NCBI Taxonomy" id="377629"/>
    <lineage>
        <taxon>Bacteria</taxon>
        <taxon>Pseudomonadati</taxon>
        <taxon>Pseudomonadota</taxon>
        <taxon>Gammaproteobacteria</taxon>
        <taxon>Cellvibrionales</taxon>
        <taxon>Cellvibrionaceae</taxon>
        <taxon>Teredinibacter</taxon>
    </lineage>
</organism>
<dbReference type="InterPro" id="IPR000160">
    <property type="entry name" value="GGDEF_dom"/>
</dbReference>
<feature type="transmembrane region" description="Helical" evidence="1">
    <location>
        <begin position="13"/>
        <end position="40"/>
    </location>
</feature>
<feature type="domain" description="GGDEF" evidence="3">
    <location>
        <begin position="416"/>
        <end position="549"/>
    </location>
</feature>
<feature type="transmembrane region" description="Helical" evidence="1">
    <location>
        <begin position="84"/>
        <end position="103"/>
    </location>
</feature>
<dbReference type="NCBIfam" id="TIGR00229">
    <property type="entry name" value="sensory_box"/>
    <property type="match status" value="1"/>
</dbReference>
<evidence type="ECO:0000313" key="4">
    <source>
        <dbReference type="EMBL" id="ACR11804.1"/>
    </source>
</evidence>
<dbReference type="NCBIfam" id="TIGR00254">
    <property type="entry name" value="GGDEF"/>
    <property type="match status" value="1"/>
</dbReference>
<dbReference type="GO" id="GO:0006355">
    <property type="term" value="P:regulation of DNA-templated transcription"/>
    <property type="evidence" value="ECO:0007669"/>
    <property type="project" value="InterPro"/>
</dbReference>
<dbReference type="SUPFAM" id="SSF55073">
    <property type="entry name" value="Nucleotide cyclase"/>
    <property type="match status" value="1"/>
</dbReference>
<feature type="domain" description="PAS" evidence="2">
    <location>
        <begin position="257"/>
        <end position="308"/>
    </location>
</feature>
<name>C5BMZ3_TERTT</name>
<dbReference type="eggNOG" id="COG2199">
    <property type="taxonomic scope" value="Bacteria"/>
</dbReference>
<dbReference type="Pfam" id="PF00990">
    <property type="entry name" value="GGDEF"/>
    <property type="match status" value="1"/>
</dbReference>
<dbReference type="PANTHER" id="PTHR44757:SF2">
    <property type="entry name" value="BIOFILM ARCHITECTURE MAINTENANCE PROTEIN MBAA"/>
    <property type="match status" value="1"/>
</dbReference>
<reference evidence="4 5" key="1">
    <citation type="journal article" date="2009" name="PLoS ONE">
        <title>The complete genome of Teredinibacter turnerae T7901: an intracellular endosymbiont of marine wood-boring bivalves (shipworms).</title>
        <authorList>
            <person name="Yang J.C."/>
            <person name="Madupu R."/>
            <person name="Durkin A.S."/>
            <person name="Ekborg N.A."/>
            <person name="Pedamallu C.S."/>
            <person name="Hostetler J.B."/>
            <person name="Radune D."/>
            <person name="Toms B.S."/>
            <person name="Henrissat B."/>
            <person name="Coutinho P.M."/>
            <person name="Schwarz S."/>
            <person name="Field L."/>
            <person name="Trindade-Silva A.E."/>
            <person name="Soares C.A.G."/>
            <person name="Elshahawi S."/>
            <person name="Hanora A."/>
            <person name="Schmidt E.W."/>
            <person name="Haygood M.G."/>
            <person name="Posfai J."/>
            <person name="Benner J."/>
            <person name="Madinger C."/>
            <person name="Nove J."/>
            <person name="Anton B."/>
            <person name="Chaudhary K."/>
            <person name="Foster J."/>
            <person name="Holman A."/>
            <person name="Kumar S."/>
            <person name="Lessard P.A."/>
            <person name="Luyten Y.A."/>
            <person name="Slatko B."/>
            <person name="Wood N."/>
            <person name="Wu B."/>
            <person name="Teplitski M."/>
            <person name="Mougous J.D."/>
            <person name="Ward N."/>
            <person name="Eisen J.A."/>
            <person name="Badger J.H."/>
            <person name="Distel D.L."/>
        </authorList>
    </citation>
    <scope>NUCLEOTIDE SEQUENCE [LARGE SCALE GENOMIC DNA]</scope>
    <source>
        <strain evidence="5">ATCC 39867 / T7901</strain>
    </source>
</reference>
<dbReference type="InterPro" id="IPR052155">
    <property type="entry name" value="Biofilm_reg_signaling"/>
</dbReference>
<dbReference type="AlphaFoldDB" id="C5BMZ3"/>
<accession>C5BMZ3</accession>
<dbReference type="CDD" id="cd00130">
    <property type="entry name" value="PAS"/>
    <property type="match status" value="1"/>
</dbReference>
<dbReference type="SMART" id="SM00091">
    <property type="entry name" value="PAS"/>
    <property type="match status" value="1"/>
</dbReference>
<dbReference type="InterPro" id="IPR043128">
    <property type="entry name" value="Rev_trsase/Diguanyl_cyclase"/>
</dbReference>
<feature type="transmembrane region" description="Helical" evidence="1">
    <location>
        <begin position="115"/>
        <end position="134"/>
    </location>
</feature>
<feature type="transmembrane region" description="Helical" evidence="1">
    <location>
        <begin position="215"/>
        <end position="236"/>
    </location>
</feature>
<dbReference type="PROSITE" id="PS50887">
    <property type="entry name" value="GGDEF"/>
    <property type="match status" value="1"/>
</dbReference>
<protein>
    <submittedName>
        <fullName evidence="4">Diguanylate cyclase domain containing protein</fullName>
    </submittedName>
</protein>